<organism evidence="1">
    <name type="scientific">hydrothermal vent metagenome</name>
    <dbReference type="NCBI Taxonomy" id="652676"/>
    <lineage>
        <taxon>unclassified sequences</taxon>
        <taxon>metagenomes</taxon>
        <taxon>ecological metagenomes</taxon>
    </lineage>
</organism>
<dbReference type="EMBL" id="UOEE01000280">
    <property type="protein sequence ID" value="VAV99727.1"/>
    <property type="molecule type" value="Genomic_DNA"/>
</dbReference>
<evidence type="ECO:0000313" key="1">
    <source>
        <dbReference type="EMBL" id="VAV99727.1"/>
    </source>
</evidence>
<proteinExistence type="predicted"/>
<gene>
    <name evidence="1" type="ORF">MNBD_ALPHA06-736</name>
</gene>
<protein>
    <submittedName>
        <fullName evidence="1">Uncharacterized protein</fullName>
    </submittedName>
</protein>
<accession>A0A3B0S4F8</accession>
<sequence>MTLGLEQQAKLKSVFSAMPQKLVTRMVSVFQTGLASGDSSLPYDILLDLLPADMPEPDLETIFFPVSLLASNTAQRADQIPFQLLRDLWAYYAVEIDPVLSGSWQESAINLRNNRKQLAIGLRKIWEDEGGKARLVAEFGGKNTEKIPLIFSILSFAEEISELVSSWPDEIKELDDRYLLPLRDLNDLLVETDPDITPLLLLMLKTRLKYPQYILRAIERLSRQKSDLVVVNTDMYLIAEVLMDEAEELLLEAKNPIETGARVDEISTAMKRFANIVSGSREEFEISPTSVWGKRLYDIANQAVSFWSRRLKLCWEKIDEATPRVRTKSFLGGSLTGPDLRAPLDAQVSKSAIVNAYLLKQITHQASKIGFSSVSDEINVLVEERLRVSEDNLIDLLGDPGEIGLDILDNHFSTLVKIVRNFHGDEPANIINRRGAAAAAAAAA</sequence>
<dbReference type="AlphaFoldDB" id="A0A3B0S4F8"/>
<reference evidence="1" key="1">
    <citation type="submission" date="2018-06" db="EMBL/GenBank/DDBJ databases">
        <authorList>
            <person name="Zhirakovskaya E."/>
        </authorList>
    </citation>
    <scope>NUCLEOTIDE SEQUENCE</scope>
</reference>
<name>A0A3B0S4F8_9ZZZZ</name>